<evidence type="ECO:0000256" key="1">
    <source>
        <dbReference type="ARBA" id="ARBA00022676"/>
    </source>
</evidence>
<gene>
    <name evidence="4" type="ORF">M123_3993</name>
</gene>
<reference evidence="4 5" key="1">
    <citation type="submission" date="2014-02" db="EMBL/GenBank/DDBJ databases">
        <authorList>
            <person name="Sears C."/>
            <person name="Carroll K."/>
            <person name="Sack B.R."/>
            <person name="Qadri F."/>
            <person name="Myers L.L."/>
            <person name="Chung G.-T."/>
            <person name="Escheverria P."/>
            <person name="Fraser C.M."/>
            <person name="Sadzewicz L."/>
            <person name="Shefchek K.A."/>
            <person name="Tallon L."/>
            <person name="Das S.P."/>
            <person name="Daugherty S."/>
            <person name="Mongodin E.F."/>
        </authorList>
    </citation>
    <scope>NUCLEOTIDE SEQUENCE [LARGE SCALE GENOMIC DNA]</scope>
    <source>
        <strain evidence="4 5">3976T8</strain>
    </source>
</reference>
<comment type="caution">
    <text evidence="4">The sequence shown here is derived from an EMBL/GenBank/DDBJ whole genome shotgun (WGS) entry which is preliminary data.</text>
</comment>
<sequence>MSGENKKVIKIVPTYFEHETRDLKEISVLNSLGCNVIVVAKGDNAIITESSSYTLHRLVSRPLMPFIANPFLNRLFSLCIWVRYIRKLQGELLSCHDLICLCIGWLSTLGLRKKPLLVYDSHEFEYGRNCKRNFIVKLFVKALECFLCKRTVLNIVVNDSIADAIQNLHRLKNRPLVVRNVPSYWNIDVNRCILKRRKICEEYNIPIERFILMYHGAITDGRGIENAIYAVANVQNACLLILGNGEKNYVSRLEAMISSLQLKEKVFFHPAVEHSMLWEYIGSVDVGLSVLLNTCVNHYYALPNKLFESIQAMIPLIVSDFPEMERIVKMYDIGVCCKSDDVNSLVEAIQLMNKDKVLYSRFKANMQDAKKELCWENEKGILEEAYRSILVGI</sequence>
<keyword evidence="1" id="KW-0328">Glycosyltransferase</keyword>
<proteinExistence type="predicted"/>
<name>A0A016ARI7_BACFG</name>
<protein>
    <submittedName>
        <fullName evidence="4">Glycosyl transferases group 1 family protein</fullName>
    </submittedName>
</protein>
<dbReference type="AlphaFoldDB" id="A0A016ARI7"/>
<dbReference type="Pfam" id="PF00534">
    <property type="entry name" value="Glycos_transf_1"/>
    <property type="match status" value="1"/>
</dbReference>
<organism evidence="4 5">
    <name type="scientific">Bacteroides fragilis str. 3976T8</name>
    <dbReference type="NCBI Taxonomy" id="1339314"/>
    <lineage>
        <taxon>Bacteria</taxon>
        <taxon>Pseudomonadati</taxon>
        <taxon>Bacteroidota</taxon>
        <taxon>Bacteroidia</taxon>
        <taxon>Bacteroidales</taxon>
        <taxon>Bacteroidaceae</taxon>
        <taxon>Bacteroides</taxon>
    </lineage>
</organism>
<dbReference type="GO" id="GO:0016757">
    <property type="term" value="F:glycosyltransferase activity"/>
    <property type="evidence" value="ECO:0007669"/>
    <property type="project" value="UniProtKB-KW"/>
</dbReference>
<dbReference type="PANTHER" id="PTHR12526:SF629">
    <property type="entry name" value="TEICHURONIC ACID BIOSYNTHESIS GLYCOSYLTRANSFERASE TUAH-RELATED"/>
    <property type="match status" value="1"/>
</dbReference>
<dbReference type="Proteomes" id="UP000020938">
    <property type="component" value="Unassembled WGS sequence"/>
</dbReference>
<dbReference type="SUPFAM" id="SSF53756">
    <property type="entry name" value="UDP-Glycosyltransferase/glycogen phosphorylase"/>
    <property type="match status" value="1"/>
</dbReference>
<feature type="domain" description="Glycosyl transferase family 1" evidence="3">
    <location>
        <begin position="197"/>
        <end position="366"/>
    </location>
</feature>
<dbReference type="Gene3D" id="3.40.50.2000">
    <property type="entry name" value="Glycogen Phosphorylase B"/>
    <property type="match status" value="2"/>
</dbReference>
<dbReference type="PATRIC" id="fig|1339314.3.peg.4143"/>
<keyword evidence="2 4" id="KW-0808">Transferase</keyword>
<evidence type="ECO:0000313" key="5">
    <source>
        <dbReference type="Proteomes" id="UP000020938"/>
    </source>
</evidence>
<dbReference type="RefSeq" id="WP_032598911.1">
    <property type="nucleotide sequence ID" value="NZ_JGDS01000064.1"/>
</dbReference>
<evidence type="ECO:0000313" key="4">
    <source>
        <dbReference type="EMBL" id="EXZ71728.1"/>
    </source>
</evidence>
<evidence type="ECO:0000256" key="2">
    <source>
        <dbReference type="ARBA" id="ARBA00022679"/>
    </source>
</evidence>
<dbReference type="InterPro" id="IPR001296">
    <property type="entry name" value="Glyco_trans_1"/>
</dbReference>
<evidence type="ECO:0000259" key="3">
    <source>
        <dbReference type="Pfam" id="PF00534"/>
    </source>
</evidence>
<dbReference type="EMBL" id="JGDS01000064">
    <property type="protein sequence ID" value="EXZ71728.1"/>
    <property type="molecule type" value="Genomic_DNA"/>
</dbReference>
<dbReference type="PANTHER" id="PTHR12526">
    <property type="entry name" value="GLYCOSYLTRANSFERASE"/>
    <property type="match status" value="1"/>
</dbReference>
<accession>A0A016ARI7</accession>